<dbReference type="Gene3D" id="3.20.20.140">
    <property type="entry name" value="Metal-dependent hydrolases"/>
    <property type="match status" value="1"/>
</dbReference>
<dbReference type="OrthoDB" id="3982782at2"/>
<organism evidence="2 3">
    <name type="scientific">Solemya velum gill symbiont</name>
    <dbReference type="NCBI Taxonomy" id="2340"/>
    <lineage>
        <taxon>Bacteria</taxon>
        <taxon>Pseudomonadati</taxon>
        <taxon>Pseudomonadota</taxon>
        <taxon>Gammaproteobacteria</taxon>
        <taxon>sulfur-oxidizing symbionts</taxon>
    </lineage>
</organism>
<dbReference type="Proteomes" id="UP000030856">
    <property type="component" value="Unassembled WGS sequence"/>
</dbReference>
<dbReference type="AlphaFoldDB" id="A0A0B0H8K5"/>
<evidence type="ECO:0000313" key="2">
    <source>
        <dbReference type="EMBL" id="KHF25400.1"/>
    </source>
</evidence>
<dbReference type="Pfam" id="PF04909">
    <property type="entry name" value="Amidohydro_2"/>
    <property type="match status" value="1"/>
</dbReference>
<dbReference type="EMBL" id="JRAA01000002">
    <property type="protein sequence ID" value="KHF25400.1"/>
    <property type="molecule type" value="Genomic_DNA"/>
</dbReference>
<gene>
    <name evidence="2" type="ORF">JV46_07070</name>
</gene>
<dbReference type="InterPro" id="IPR006680">
    <property type="entry name" value="Amidohydro-rel"/>
</dbReference>
<dbReference type="GO" id="GO:0016787">
    <property type="term" value="F:hydrolase activity"/>
    <property type="evidence" value="ECO:0007669"/>
    <property type="project" value="UniProtKB-KW"/>
</dbReference>
<comment type="caution">
    <text evidence="2">The sequence shown here is derived from an EMBL/GenBank/DDBJ whole genome shotgun (WGS) entry which is preliminary data.</text>
</comment>
<dbReference type="SUPFAM" id="SSF51556">
    <property type="entry name" value="Metallo-dependent hydrolases"/>
    <property type="match status" value="1"/>
</dbReference>
<evidence type="ECO:0000259" key="1">
    <source>
        <dbReference type="Pfam" id="PF04909"/>
    </source>
</evidence>
<accession>A0A0B0H8K5</accession>
<reference evidence="2 3" key="1">
    <citation type="journal article" date="2014" name="BMC Genomics">
        <title>The genome of the intracellular bacterium of the coastal bivalve, Solemya velum: a blueprint for thriving in and out of symbiosis.</title>
        <authorList>
            <person name="Dmytrenko O."/>
            <person name="Russell S.L."/>
            <person name="Loo W.T."/>
            <person name="Fontanez K.M."/>
            <person name="Liao L."/>
            <person name="Roeselers G."/>
            <person name="Sharma R."/>
            <person name="Stewart F.J."/>
            <person name="Newton I.L."/>
            <person name="Woyke T."/>
            <person name="Wu D."/>
            <person name="Lang J.M."/>
            <person name="Eisen J.A."/>
            <person name="Cavanaugh C.M."/>
        </authorList>
    </citation>
    <scope>NUCLEOTIDE SEQUENCE [LARGE SCALE GENOMIC DNA]</scope>
    <source>
        <strain evidence="2 3">WH</strain>
    </source>
</reference>
<dbReference type="RefSeq" id="WP_043117628.1">
    <property type="nucleotide sequence ID" value="NZ_JRAA01000002.1"/>
</dbReference>
<dbReference type="eggNOG" id="COG2159">
    <property type="taxonomic scope" value="Bacteria"/>
</dbReference>
<evidence type="ECO:0000313" key="3">
    <source>
        <dbReference type="Proteomes" id="UP000030856"/>
    </source>
</evidence>
<name>A0A0B0H8K5_SOVGS</name>
<protein>
    <submittedName>
        <fullName evidence="2">Amidohydrolase</fullName>
    </submittedName>
</protein>
<keyword evidence="3" id="KW-1185">Reference proteome</keyword>
<proteinExistence type="predicted"/>
<keyword evidence="2" id="KW-0378">Hydrolase</keyword>
<dbReference type="STRING" id="2340.JV46_07070"/>
<dbReference type="InterPro" id="IPR032466">
    <property type="entry name" value="Metal_Hydrolase"/>
</dbReference>
<sequence length="295" mass="33684">MLITTRLLSVVLLILPVLLQAAPKFDVHLHYKWNQQEITSPQDVIAVLDANEIEYAAIIGTPAELVQELRKQNPERILAWYGPYREHGDWYQWHQDKTLPERARKALTSGDYIGVGELHLVGGFSPTPTSEVITGLLRLSAETQTPMLIHVEFGRADYLIELCRIEPDAHLLLAHAGAPLRPREVRRALEACPNLWWELSARDPLRYTGSPIVDEDGVLKPKWKALILDYSDRLMLGADAVWPVEQLNPWDEPDSGWQHLGEFWEGHEQWLSQLPDDVRQKIEYLNAVIFFGIPG</sequence>
<dbReference type="GeneID" id="86992310"/>
<feature type="domain" description="Amidohydrolase-related" evidence="1">
    <location>
        <begin position="48"/>
        <end position="293"/>
    </location>
</feature>